<accession>A0ABN9L2B9</accession>
<evidence type="ECO:0000313" key="3">
    <source>
        <dbReference type="EMBL" id="CAJ0929748.1"/>
    </source>
</evidence>
<dbReference type="PANTHER" id="PTHR31516">
    <property type="entry name" value="STABILIZER OF AXONEMAL MICROTUBULES 2"/>
    <property type="match status" value="1"/>
</dbReference>
<protein>
    <recommendedName>
        <fullName evidence="5">Stabilizer of axonemal microtubules 2</fullName>
    </recommendedName>
</protein>
<keyword evidence="4" id="KW-1185">Reference proteome</keyword>
<evidence type="ECO:0000256" key="1">
    <source>
        <dbReference type="ARBA" id="ARBA00008738"/>
    </source>
</evidence>
<dbReference type="PANTHER" id="PTHR31516:SF17">
    <property type="entry name" value="STABILIZER OF AXONEMAL MICROTUBULES 2"/>
    <property type="match status" value="1"/>
</dbReference>
<evidence type="ECO:0008006" key="5">
    <source>
        <dbReference type="Google" id="ProtNLM"/>
    </source>
</evidence>
<proteinExistence type="inferred from homology"/>
<comment type="caution">
    <text evidence="3">The sequence shown here is derived from an EMBL/GenBank/DDBJ whole genome shotgun (WGS) entry which is preliminary data.</text>
</comment>
<comment type="similarity">
    <text evidence="1">Belongs to the FAM154 family.</text>
</comment>
<dbReference type="InterPro" id="IPR033336">
    <property type="entry name" value="SAXO1/2"/>
</dbReference>
<sequence length="485" mass="56167">MERSRERGEEQERQRMVCIAGLQRAFGRRHRCPHMPTKIFDKSGQPCVLTEYVEKYPQYDNIQPPNSMKPKQEYLGNRGKMEGITTFKSDYIPYEVTNRPVRPHHEYQPKPGQIDLGTTYKQDFNPYKVEPMIPARPVEKRQANLGTFNANPTYKDDYRPWDIQKRELAKPEHSYQLPNVKFGNATTFQDDFFPKEIMPRESFKPSGIAKHSDVPFDGTTSHRTSYVPYDIEPRAARQKQEYKPSSQPFEDLTTHRINFKGALGEITKSCKPEHNKVGSNARFDGSTEFRDSYQPWQVPPHHVQKSLDYNPPTTHMELDTTTHLDYVPHQLSYVAPVRPVSHGRRTNVPFQGNSTMKEDFRAWEARRQEMIKKDHQIPKPSGKFDGLTTFKSHYLPHEIHPTESCKPSNAAVRNSVPFESGTLYRSDYTPKKNEICPANYPLPPGYVFESIDSRGHKMFRKILTPEKNSFSSTNEKFLAKAIAVI</sequence>
<gene>
    <name evidence="3" type="ORF">RIMI_LOCUS3931997</name>
</gene>
<evidence type="ECO:0000313" key="4">
    <source>
        <dbReference type="Proteomes" id="UP001176940"/>
    </source>
</evidence>
<feature type="region of interest" description="Disordered" evidence="2">
    <location>
        <begin position="203"/>
        <end position="225"/>
    </location>
</feature>
<reference evidence="3" key="1">
    <citation type="submission" date="2023-07" db="EMBL/GenBank/DDBJ databases">
        <authorList>
            <person name="Stuckert A."/>
        </authorList>
    </citation>
    <scope>NUCLEOTIDE SEQUENCE</scope>
</reference>
<dbReference type="Pfam" id="PF05217">
    <property type="entry name" value="SAXO1-2"/>
    <property type="match status" value="1"/>
</dbReference>
<name>A0ABN9L2B9_9NEOB</name>
<evidence type="ECO:0000256" key="2">
    <source>
        <dbReference type="SAM" id="MobiDB-lite"/>
    </source>
</evidence>
<organism evidence="3 4">
    <name type="scientific">Ranitomeya imitator</name>
    <name type="common">mimic poison frog</name>
    <dbReference type="NCBI Taxonomy" id="111125"/>
    <lineage>
        <taxon>Eukaryota</taxon>
        <taxon>Metazoa</taxon>
        <taxon>Chordata</taxon>
        <taxon>Craniata</taxon>
        <taxon>Vertebrata</taxon>
        <taxon>Euteleostomi</taxon>
        <taxon>Amphibia</taxon>
        <taxon>Batrachia</taxon>
        <taxon>Anura</taxon>
        <taxon>Neobatrachia</taxon>
        <taxon>Hyloidea</taxon>
        <taxon>Dendrobatidae</taxon>
        <taxon>Dendrobatinae</taxon>
        <taxon>Ranitomeya</taxon>
    </lineage>
</organism>
<dbReference type="Proteomes" id="UP001176940">
    <property type="component" value="Unassembled WGS sequence"/>
</dbReference>
<dbReference type="EMBL" id="CAUEEQ010006101">
    <property type="protein sequence ID" value="CAJ0929748.1"/>
    <property type="molecule type" value="Genomic_DNA"/>
</dbReference>